<sequence>MHSVAMETIKKRLVNDGESQCHMQYVTVQCVTSQYVMSQYVTNSPYYGATLESKVYLVDWSYTHSLHGKHV</sequence>
<gene>
    <name evidence="1" type="ORF">EB796_009184</name>
</gene>
<evidence type="ECO:0000313" key="2">
    <source>
        <dbReference type="Proteomes" id="UP000593567"/>
    </source>
</evidence>
<organism evidence="1 2">
    <name type="scientific">Bugula neritina</name>
    <name type="common">Brown bryozoan</name>
    <name type="synonym">Sertularia neritina</name>
    <dbReference type="NCBI Taxonomy" id="10212"/>
    <lineage>
        <taxon>Eukaryota</taxon>
        <taxon>Metazoa</taxon>
        <taxon>Spiralia</taxon>
        <taxon>Lophotrochozoa</taxon>
        <taxon>Bryozoa</taxon>
        <taxon>Gymnolaemata</taxon>
        <taxon>Cheilostomatida</taxon>
        <taxon>Flustrina</taxon>
        <taxon>Buguloidea</taxon>
        <taxon>Bugulidae</taxon>
        <taxon>Bugula</taxon>
    </lineage>
</organism>
<reference evidence="1" key="1">
    <citation type="submission" date="2020-06" db="EMBL/GenBank/DDBJ databases">
        <title>Draft genome of Bugula neritina, a colonial animal packing powerful symbionts and potential medicines.</title>
        <authorList>
            <person name="Rayko M."/>
        </authorList>
    </citation>
    <scope>NUCLEOTIDE SEQUENCE [LARGE SCALE GENOMIC DNA]</scope>
    <source>
        <strain evidence="1">Kwan_BN1</strain>
    </source>
</reference>
<proteinExistence type="predicted"/>
<comment type="caution">
    <text evidence="1">The sequence shown here is derived from an EMBL/GenBank/DDBJ whole genome shotgun (WGS) entry which is preliminary data.</text>
</comment>
<keyword evidence="2" id="KW-1185">Reference proteome</keyword>
<accession>A0A7J7K310</accession>
<dbReference type="EMBL" id="VXIV02001497">
    <property type="protein sequence ID" value="KAF6032583.1"/>
    <property type="molecule type" value="Genomic_DNA"/>
</dbReference>
<evidence type="ECO:0000313" key="1">
    <source>
        <dbReference type="EMBL" id="KAF6032583.1"/>
    </source>
</evidence>
<protein>
    <submittedName>
        <fullName evidence="1">Uncharacterized protein</fullName>
    </submittedName>
</protein>
<dbReference type="Proteomes" id="UP000593567">
    <property type="component" value="Unassembled WGS sequence"/>
</dbReference>
<name>A0A7J7K310_BUGNE</name>
<dbReference type="AlphaFoldDB" id="A0A7J7K310"/>